<dbReference type="OrthoDB" id="5361958at2759"/>
<protein>
    <submittedName>
        <fullName evidence="1">Uncharacterized protein</fullName>
    </submittedName>
</protein>
<dbReference type="Proteomes" id="UP000241818">
    <property type="component" value="Unassembled WGS sequence"/>
</dbReference>
<name>A0A2T3B2U9_AMORE</name>
<dbReference type="GeneID" id="36571883"/>
<dbReference type="InParanoid" id="A0A2T3B2U9"/>
<organism evidence="1 2">
    <name type="scientific">Amorphotheca resinae ATCC 22711</name>
    <dbReference type="NCBI Taxonomy" id="857342"/>
    <lineage>
        <taxon>Eukaryota</taxon>
        <taxon>Fungi</taxon>
        <taxon>Dikarya</taxon>
        <taxon>Ascomycota</taxon>
        <taxon>Pezizomycotina</taxon>
        <taxon>Leotiomycetes</taxon>
        <taxon>Helotiales</taxon>
        <taxon>Amorphothecaceae</taxon>
        <taxon>Amorphotheca</taxon>
    </lineage>
</organism>
<keyword evidence="2" id="KW-1185">Reference proteome</keyword>
<dbReference type="STRING" id="857342.A0A2T3B2U9"/>
<dbReference type="AlphaFoldDB" id="A0A2T3B2U9"/>
<evidence type="ECO:0000313" key="2">
    <source>
        <dbReference type="Proteomes" id="UP000241818"/>
    </source>
</evidence>
<sequence length="480" mass="53966">MSLVRLSPQVQRIQANSPYIDIYTNAPVSPLRSRPSEQHAALTVPHAHPEPKRWENPTGWGARHINDKAPFNLWDKQNRKFRSPDRNELQWLRNKFGDGALGRTGWYMWIETANPPQPVPLTVGCMPVMFIGIGEERWEPIPQSPYPNPRVPDPCPAVHWPRMTFPTKEQSVSLLTALKPIANVRAIFYMPHWTIVELEYGDGRAYESKSLPGTVAGRTTLYHHAETPFYKSMRNMTRARRVDPEQHSMTSFGQMPQDSQNYIRQSSHLSPGCRLECGHGIPGSQNEGMNAATSAGVKLWRFDGEEVLTISHHHGFLISNEVYHPFVDEDKIGDIIDTRPELDIALVKLMPNASAKFTNTCYFQAETPRMLLEGFQIEQGSWSEVDGMSSGLVNLLTYGKCYLRPKRPAGHPEIESRQWQARSVNAIFGAVNNTICKGMYGAPIVQCETGGVGGFFHLSNGLNCLTAHLDDLVAEGWKLA</sequence>
<gene>
    <name evidence="1" type="ORF">M430DRAFT_18148</name>
</gene>
<dbReference type="EMBL" id="KZ679010">
    <property type="protein sequence ID" value="PSS19963.1"/>
    <property type="molecule type" value="Genomic_DNA"/>
</dbReference>
<evidence type="ECO:0000313" key="1">
    <source>
        <dbReference type="EMBL" id="PSS19963.1"/>
    </source>
</evidence>
<proteinExistence type="predicted"/>
<accession>A0A2T3B2U9</accession>
<reference evidence="1 2" key="1">
    <citation type="journal article" date="2018" name="New Phytol.">
        <title>Comparative genomics and transcriptomics depict ericoid mycorrhizal fungi as versatile saprotrophs and plant mutualists.</title>
        <authorList>
            <person name="Martino E."/>
            <person name="Morin E."/>
            <person name="Grelet G.A."/>
            <person name="Kuo A."/>
            <person name="Kohler A."/>
            <person name="Daghino S."/>
            <person name="Barry K.W."/>
            <person name="Cichocki N."/>
            <person name="Clum A."/>
            <person name="Dockter R.B."/>
            <person name="Hainaut M."/>
            <person name="Kuo R.C."/>
            <person name="LaButti K."/>
            <person name="Lindahl B.D."/>
            <person name="Lindquist E.A."/>
            <person name="Lipzen A."/>
            <person name="Khouja H.R."/>
            <person name="Magnuson J."/>
            <person name="Murat C."/>
            <person name="Ohm R.A."/>
            <person name="Singer S.W."/>
            <person name="Spatafora J.W."/>
            <person name="Wang M."/>
            <person name="Veneault-Fourrey C."/>
            <person name="Henrissat B."/>
            <person name="Grigoriev I.V."/>
            <person name="Martin F.M."/>
            <person name="Perotto S."/>
        </authorList>
    </citation>
    <scope>NUCLEOTIDE SEQUENCE [LARGE SCALE GENOMIC DNA]</scope>
    <source>
        <strain evidence="1 2">ATCC 22711</strain>
    </source>
</reference>
<dbReference type="RefSeq" id="XP_024721233.1">
    <property type="nucleotide sequence ID" value="XM_024863802.1"/>
</dbReference>